<dbReference type="EMBL" id="JAGEOJ010000017">
    <property type="protein sequence ID" value="MBO2452853.1"/>
    <property type="molecule type" value="Genomic_DNA"/>
</dbReference>
<evidence type="ECO:0000313" key="3">
    <source>
        <dbReference type="Proteomes" id="UP000669179"/>
    </source>
</evidence>
<dbReference type="SUPFAM" id="SSF53335">
    <property type="entry name" value="S-adenosyl-L-methionine-dependent methyltransferases"/>
    <property type="match status" value="1"/>
</dbReference>
<dbReference type="RefSeq" id="WP_208260859.1">
    <property type="nucleotide sequence ID" value="NZ_JAGEOJ010000017.1"/>
</dbReference>
<feature type="region of interest" description="Disordered" evidence="1">
    <location>
        <begin position="1"/>
        <end position="24"/>
    </location>
</feature>
<keyword evidence="3" id="KW-1185">Reference proteome</keyword>
<keyword evidence="2" id="KW-0808">Transferase</keyword>
<dbReference type="InterPro" id="IPR029063">
    <property type="entry name" value="SAM-dependent_MTases_sf"/>
</dbReference>
<dbReference type="PIRSF" id="PIRSF017393">
    <property type="entry name" value="MTase_SAV2177"/>
    <property type="match status" value="1"/>
</dbReference>
<feature type="compositionally biased region" description="Basic and acidic residues" evidence="1">
    <location>
        <begin position="11"/>
        <end position="24"/>
    </location>
</feature>
<evidence type="ECO:0000256" key="1">
    <source>
        <dbReference type="SAM" id="MobiDB-lite"/>
    </source>
</evidence>
<sequence>MGDENWNAGLARDDGPIEPVDLRTDQPHPARVYDFLLGGKDNYPADRAAAELGMSRSPEVRDIALANRAFLRRAVTDVARSGVRQFLDLGTGIPTSPNVHEVAQSVYSGARVVYVDNDPIVSAHARALLASAGTTNLVQADLRDIDAILDHPGTQRLIDFREPVAVMMVAILHHIPDESDPRGIAQRLMERAAPGSHLVVAHLGADLAPEKAKGVSAAAAQQGITLLPRDRSVIESFFDGLEMLDPGLVRLPLWRPNGPDDPEAGDVAKVWSYGGVARKP</sequence>
<evidence type="ECO:0000313" key="2">
    <source>
        <dbReference type="EMBL" id="MBO2452853.1"/>
    </source>
</evidence>
<proteinExistence type="predicted"/>
<keyword evidence="2" id="KW-0489">Methyltransferase</keyword>
<comment type="caution">
    <text evidence="2">The sequence shown here is derived from an EMBL/GenBank/DDBJ whole genome shotgun (WGS) entry which is preliminary data.</text>
</comment>
<reference evidence="2" key="1">
    <citation type="submission" date="2021-03" db="EMBL/GenBank/DDBJ databases">
        <authorList>
            <person name="Kanchanasin P."/>
            <person name="Saeng-In P."/>
            <person name="Phongsopitanun W."/>
            <person name="Yuki M."/>
            <person name="Kudo T."/>
            <person name="Ohkuma M."/>
            <person name="Tanasupawat S."/>
        </authorList>
    </citation>
    <scope>NUCLEOTIDE SEQUENCE</scope>
    <source>
        <strain evidence="2">GKU 128</strain>
    </source>
</reference>
<dbReference type="GO" id="GO:0032259">
    <property type="term" value="P:methylation"/>
    <property type="evidence" value="ECO:0007669"/>
    <property type="project" value="UniProtKB-KW"/>
</dbReference>
<dbReference type="AlphaFoldDB" id="A0A939PMM3"/>
<gene>
    <name evidence="2" type="ORF">J4573_37575</name>
</gene>
<dbReference type="Gene3D" id="3.40.50.150">
    <property type="entry name" value="Vaccinia Virus protein VP39"/>
    <property type="match status" value="1"/>
</dbReference>
<dbReference type="Pfam" id="PF04672">
    <property type="entry name" value="Methyltransf_19"/>
    <property type="match status" value="1"/>
</dbReference>
<dbReference type="InterPro" id="IPR006764">
    <property type="entry name" value="SAM_dep_MeTrfase_SAV2177_type"/>
</dbReference>
<dbReference type="Proteomes" id="UP000669179">
    <property type="component" value="Unassembled WGS sequence"/>
</dbReference>
<organism evidence="2 3">
    <name type="scientific">Actinomadura barringtoniae</name>
    <dbReference type="NCBI Taxonomy" id="1427535"/>
    <lineage>
        <taxon>Bacteria</taxon>
        <taxon>Bacillati</taxon>
        <taxon>Actinomycetota</taxon>
        <taxon>Actinomycetes</taxon>
        <taxon>Streptosporangiales</taxon>
        <taxon>Thermomonosporaceae</taxon>
        <taxon>Actinomadura</taxon>
    </lineage>
</organism>
<name>A0A939PMM3_9ACTN</name>
<accession>A0A939PMM3</accession>
<protein>
    <submittedName>
        <fullName evidence="2">SAM-dependent methyltransferase</fullName>
    </submittedName>
</protein>
<dbReference type="GO" id="GO:0008168">
    <property type="term" value="F:methyltransferase activity"/>
    <property type="evidence" value="ECO:0007669"/>
    <property type="project" value="UniProtKB-KW"/>
</dbReference>